<gene>
    <name evidence="2" type="ORF">DDJ31_17970</name>
    <name evidence="1" type="ORF">ELQ87_21300</name>
</gene>
<dbReference type="Proteomes" id="UP000501753">
    <property type="component" value="Chromosome"/>
</dbReference>
<sequence length="93" mass="9912">MPTVSGDGADESCDGGGVAHRCVRTVGRRLKLRRAAVSVRVADFAVAIGYGCGNWGSWRRGWSNSVTLQVMPREPLAFIEQVGPAWRSPPAGS</sequence>
<organism evidence="1 3">
    <name type="scientific">Streptomyces griseoviridis</name>
    <dbReference type="NCBI Taxonomy" id="45398"/>
    <lineage>
        <taxon>Bacteria</taxon>
        <taxon>Bacillati</taxon>
        <taxon>Actinomycetota</taxon>
        <taxon>Actinomycetes</taxon>
        <taxon>Kitasatosporales</taxon>
        <taxon>Streptomycetaceae</taxon>
        <taxon>Streptomyces</taxon>
    </lineage>
</organism>
<evidence type="ECO:0000313" key="1">
    <source>
        <dbReference type="EMBL" id="AZS86505.1"/>
    </source>
</evidence>
<reference evidence="2 4" key="1">
    <citation type="submission" date="2018-04" db="EMBL/GenBank/DDBJ databases">
        <title>Complete genome sequences of Streptomyces griseoviridis K61 and characterization of antagonistic properties of biological control agents.</title>
        <authorList>
            <person name="Mariita R.M."/>
            <person name="Sello J.K."/>
        </authorList>
    </citation>
    <scope>NUCLEOTIDE SEQUENCE [LARGE SCALE GENOMIC DNA]</scope>
    <source>
        <strain evidence="2 4">K61</strain>
    </source>
</reference>
<evidence type="ECO:0000313" key="4">
    <source>
        <dbReference type="Proteomes" id="UP000501753"/>
    </source>
</evidence>
<proteinExistence type="predicted"/>
<reference evidence="1 3" key="2">
    <citation type="submission" date="2018-12" db="EMBL/GenBank/DDBJ databases">
        <title>Streptomyces griseoviridis F1-27 complete genome.</title>
        <authorList>
            <person name="Mariita R.M."/>
            <person name="Sello J.K."/>
        </authorList>
    </citation>
    <scope>NUCLEOTIDE SEQUENCE [LARGE SCALE GENOMIC DNA]</scope>
    <source>
        <strain evidence="1 3">F1-27</strain>
    </source>
</reference>
<keyword evidence="4" id="KW-1185">Reference proteome</keyword>
<name>A0A3S9ZFG8_STRGD</name>
<protein>
    <submittedName>
        <fullName evidence="1">Uncharacterized protein</fullName>
    </submittedName>
</protein>
<dbReference type="Proteomes" id="UP000271291">
    <property type="component" value="Chromosome"/>
</dbReference>
<dbReference type="EMBL" id="CP029078">
    <property type="protein sequence ID" value="QCN86630.1"/>
    <property type="molecule type" value="Genomic_DNA"/>
</dbReference>
<evidence type="ECO:0000313" key="3">
    <source>
        <dbReference type="Proteomes" id="UP000271291"/>
    </source>
</evidence>
<dbReference type="EMBL" id="CP034687">
    <property type="protein sequence ID" value="AZS86505.1"/>
    <property type="molecule type" value="Genomic_DNA"/>
</dbReference>
<dbReference type="KEGG" id="sgd:ELQ87_21300"/>
<dbReference type="AlphaFoldDB" id="A0A3S9ZFG8"/>
<evidence type="ECO:0000313" key="2">
    <source>
        <dbReference type="EMBL" id="QCN86630.1"/>
    </source>
</evidence>
<accession>A0A3S9ZFG8</accession>